<proteinExistence type="predicted"/>
<keyword evidence="1" id="KW-1133">Transmembrane helix</keyword>
<feature type="transmembrane region" description="Helical" evidence="1">
    <location>
        <begin position="32"/>
        <end position="52"/>
    </location>
</feature>
<evidence type="ECO:0000256" key="1">
    <source>
        <dbReference type="SAM" id="Phobius"/>
    </source>
</evidence>
<dbReference type="AlphaFoldDB" id="A0A938WPV3"/>
<sequence>MLGTVVNTCAIIVGTLVGTLLNRGIKDKYKTALYDALGLASLIIGLNAAMANMPKSRFPVLFILALAVGSVVGTALDIDGRFHRMVERRARKKDGRSLADGLSTAILLYCIGPLSMLGPVISALNGDNTFLFTNATLDFVSSTVFASTYGVGMVLAAPVLFCWQGLFYLVAELSSEAVSEALMAELLVVGGLMITASGLSLLGIKDCKTLNLLPALAVPVVWFAVGAAVG</sequence>
<keyword evidence="3" id="KW-1185">Reference proteome</keyword>
<evidence type="ECO:0000313" key="2">
    <source>
        <dbReference type="EMBL" id="MBM6662957.1"/>
    </source>
</evidence>
<name>A0A938WPV3_9BACT</name>
<dbReference type="PANTHER" id="PTHR36111">
    <property type="entry name" value="INNER MEMBRANE PROTEIN-RELATED"/>
    <property type="match status" value="1"/>
</dbReference>
<dbReference type="EMBL" id="JACJJL010000036">
    <property type="protein sequence ID" value="MBM6662957.1"/>
    <property type="molecule type" value="Genomic_DNA"/>
</dbReference>
<dbReference type="RefSeq" id="WP_205111880.1">
    <property type="nucleotide sequence ID" value="NZ_JACJJL010000036.1"/>
</dbReference>
<feature type="transmembrane region" description="Helical" evidence="1">
    <location>
        <begin position="210"/>
        <end position="229"/>
    </location>
</feature>
<keyword evidence="1" id="KW-0472">Membrane</keyword>
<feature type="transmembrane region" description="Helical" evidence="1">
    <location>
        <begin position="144"/>
        <end position="170"/>
    </location>
</feature>
<feature type="transmembrane region" description="Helical" evidence="1">
    <location>
        <begin position="58"/>
        <end position="78"/>
    </location>
</feature>
<gene>
    <name evidence="2" type="ORF">H6B30_14610</name>
</gene>
<evidence type="ECO:0000313" key="3">
    <source>
        <dbReference type="Proteomes" id="UP000764045"/>
    </source>
</evidence>
<dbReference type="Pfam" id="PF04474">
    <property type="entry name" value="DUF554"/>
    <property type="match status" value="1"/>
</dbReference>
<protein>
    <submittedName>
        <fullName evidence="2">DUF554 domain-containing protein</fullName>
    </submittedName>
</protein>
<feature type="transmembrane region" description="Helical" evidence="1">
    <location>
        <begin position="182"/>
        <end position="204"/>
    </location>
</feature>
<keyword evidence="1" id="KW-0812">Transmembrane</keyword>
<accession>A0A938WPV3</accession>
<dbReference type="InterPro" id="IPR007563">
    <property type="entry name" value="DUF554"/>
</dbReference>
<reference evidence="2 3" key="1">
    <citation type="journal article" date="2021" name="Sci. Rep.">
        <title>The distribution of antibiotic resistance genes in chicken gut microbiota commensals.</title>
        <authorList>
            <person name="Juricova H."/>
            <person name="Matiasovicova J."/>
            <person name="Kubasova T."/>
            <person name="Cejkova D."/>
            <person name="Rychlik I."/>
        </authorList>
    </citation>
    <scope>NUCLEOTIDE SEQUENCE [LARGE SCALE GENOMIC DNA]</scope>
    <source>
        <strain evidence="2 3">An819</strain>
    </source>
</reference>
<organism evidence="2 3">
    <name type="scientific">Marseilla massiliensis</name>
    <dbReference type="NCBI Taxonomy" id="1841864"/>
    <lineage>
        <taxon>Bacteria</taxon>
        <taxon>Pseudomonadati</taxon>
        <taxon>Bacteroidota</taxon>
        <taxon>Bacteroidia</taxon>
        <taxon>Bacteroidales</taxon>
        <taxon>Prevotellaceae</taxon>
        <taxon>Marseilla</taxon>
    </lineage>
</organism>
<comment type="caution">
    <text evidence="2">The sequence shown here is derived from an EMBL/GenBank/DDBJ whole genome shotgun (WGS) entry which is preliminary data.</text>
</comment>
<feature type="transmembrane region" description="Helical" evidence="1">
    <location>
        <begin position="98"/>
        <end position="124"/>
    </location>
</feature>
<dbReference type="PANTHER" id="PTHR36111:SF2">
    <property type="entry name" value="INNER MEMBRANE PROTEIN"/>
    <property type="match status" value="1"/>
</dbReference>
<dbReference type="Proteomes" id="UP000764045">
    <property type="component" value="Unassembled WGS sequence"/>
</dbReference>